<dbReference type="Gene3D" id="2.60.120.620">
    <property type="entry name" value="q2cbj1_9rhob like domain"/>
    <property type="match status" value="1"/>
</dbReference>
<comment type="cofactor">
    <cofactor evidence="1">
        <name>L-ascorbate</name>
        <dbReference type="ChEBI" id="CHEBI:38290"/>
    </cofactor>
</comment>
<dbReference type="GO" id="GO:0031418">
    <property type="term" value="F:L-ascorbic acid binding"/>
    <property type="evidence" value="ECO:0007669"/>
    <property type="project" value="UniProtKB-KW"/>
</dbReference>
<evidence type="ECO:0000256" key="1">
    <source>
        <dbReference type="ARBA" id="ARBA00001961"/>
    </source>
</evidence>
<reference evidence="9" key="1">
    <citation type="submission" date="2016-08" db="EMBL/GenBank/DDBJ databases">
        <authorList>
            <person name="Merda D."/>
            <person name="Briand M."/>
            <person name="Taghouti G."/>
            <person name="Carrere S."/>
            <person name="Gouzy J."/>
            <person name="Portier P."/>
            <person name="Jacques M.-A."/>
            <person name="Fischer-Le Saux M."/>
        </authorList>
    </citation>
    <scope>NUCLEOTIDE SEQUENCE [LARGE SCALE GENOMIC DNA]</scope>
    <source>
        <strain evidence="9">CFBP1817</strain>
    </source>
</reference>
<dbReference type="GO" id="GO:0004656">
    <property type="term" value="F:procollagen-proline 4-dioxygenase activity"/>
    <property type="evidence" value="ECO:0007669"/>
    <property type="project" value="TreeGrafter"/>
</dbReference>
<dbReference type="PANTHER" id="PTHR10869:SF246">
    <property type="entry name" value="TRANSMEMBRANE PROLYL 4-HYDROXYLASE"/>
    <property type="match status" value="1"/>
</dbReference>
<name>A0A2S7EML2_9XANT</name>
<keyword evidence="6" id="KW-0408">Iron</keyword>
<gene>
    <name evidence="8" type="ORF">XpopCFBP1817_13170</name>
</gene>
<accession>A0A2S7EML2</accession>
<comment type="caution">
    <text evidence="8">The sequence shown here is derived from an EMBL/GenBank/DDBJ whole genome shotgun (WGS) entry which is preliminary data.</text>
</comment>
<sequence length="320" mass="35199">MDRHAAAVEGAVVTRSSHRVEAADMHACSIDDRIVVVDELLSPLQCRQLLNEQKGGEWIASAVALGNGSTVTGGGRKSDSLVLPGEARIAHALMRDIECRLQAMFGIRPADLEPWQMTRYRRGDAYDYHLDCGVPHPSGERKRTLLIVLEQPARGGATHFRALNRSIQPRVGRFVLWRNLLPNGLCNHAMIHAGRPVRQGCKTILTTWEHLRPYHASYREIAMATSKDDKIVKDIIKRYGGTLDLKSSPYLIVEIIRQFGPQLGGGVAASCQPPGGTKPGDPSDLIKELKGKMQEVARLSVALEKSIKLMAAVKPKANKK</sequence>
<keyword evidence="9" id="KW-1185">Reference proteome</keyword>
<proteinExistence type="predicted"/>
<evidence type="ECO:0000259" key="7">
    <source>
        <dbReference type="PROSITE" id="PS51471"/>
    </source>
</evidence>
<dbReference type="Proteomes" id="UP000239939">
    <property type="component" value="Unassembled WGS sequence"/>
</dbReference>
<dbReference type="InterPro" id="IPR006620">
    <property type="entry name" value="Pro_4_hyd_alph"/>
</dbReference>
<protein>
    <recommendedName>
        <fullName evidence="7">Fe2OG dioxygenase domain-containing protein</fullName>
    </recommendedName>
</protein>
<evidence type="ECO:0000256" key="2">
    <source>
        <dbReference type="ARBA" id="ARBA00022723"/>
    </source>
</evidence>
<dbReference type="Pfam" id="PF13640">
    <property type="entry name" value="2OG-FeII_Oxy_3"/>
    <property type="match status" value="1"/>
</dbReference>
<keyword evidence="2" id="KW-0479">Metal-binding</keyword>
<evidence type="ECO:0000313" key="8">
    <source>
        <dbReference type="EMBL" id="PPU91813.1"/>
    </source>
</evidence>
<evidence type="ECO:0000256" key="5">
    <source>
        <dbReference type="ARBA" id="ARBA00023002"/>
    </source>
</evidence>
<feature type="domain" description="Fe2OG dioxygenase" evidence="7">
    <location>
        <begin position="111"/>
        <end position="211"/>
    </location>
</feature>
<dbReference type="InterPro" id="IPR045054">
    <property type="entry name" value="P4HA-like"/>
</dbReference>
<organism evidence="8 9">
    <name type="scientific">Xanthomonas populi</name>
    <dbReference type="NCBI Taxonomy" id="53414"/>
    <lineage>
        <taxon>Bacteria</taxon>
        <taxon>Pseudomonadati</taxon>
        <taxon>Pseudomonadota</taxon>
        <taxon>Gammaproteobacteria</taxon>
        <taxon>Lysobacterales</taxon>
        <taxon>Lysobacteraceae</taxon>
        <taxon>Xanthomonas</taxon>
    </lineage>
</organism>
<evidence type="ECO:0000256" key="3">
    <source>
        <dbReference type="ARBA" id="ARBA00022896"/>
    </source>
</evidence>
<keyword evidence="4" id="KW-0223">Dioxygenase</keyword>
<dbReference type="PANTHER" id="PTHR10869">
    <property type="entry name" value="PROLYL 4-HYDROXYLASE ALPHA SUBUNIT"/>
    <property type="match status" value="1"/>
</dbReference>
<dbReference type="InterPro" id="IPR005123">
    <property type="entry name" value="Oxoglu/Fe-dep_dioxygenase_dom"/>
</dbReference>
<keyword evidence="5" id="KW-0560">Oxidoreductase</keyword>
<evidence type="ECO:0000256" key="6">
    <source>
        <dbReference type="ARBA" id="ARBA00023004"/>
    </source>
</evidence>
<dbReference type="SMART" id="SM00702">
    <property type="entry name" value="P4Hc"/>
    <property type="match status" value="1"/>
</dbReference>
<evidence type="ECO:0000313" key="9">
    <source>
        <dbReference type="Proteomes" id="UP000239939"/>
    </source>
</evidence>
<dbReference type="EMBL" id="MDEJ01000080">
    <property type="protein sequence ID" value="PPU91813.1"/>
    <property type="molecule type" value="Genomic_DNA"/>
</dbReference>
<dbReference type="AlphaFoldDB" id="A0A2S7EML2"/>
<keyword evidence="3" id="KW-0847">Vitamin C</keyword>
<dbReference type="InterPro" id="IPR044862">
    <property type="entry name" value="Pro_4_hyd_alph_FE2OG_OXY"/>
</dbReference>
<dbReference type="GO" id="GO:0005506">
    <property type="term" value="F:iron ion binding"/>
    <property type="evidence" value="ECO:0007669"/>
    <property type="project" value="InterPro"/>
</dbReference>
<dbReference type="PROSITE" id="PS51471">
    <property type="entry name" value="FE2OG_OXY"/>
    <property type="match status" value="1"/>
</dbReference>
<evidence type="ECO:0000256" key="4">
    <source>
        <dbReference type="ARBA" id="ARBA00022964"/>
    </source>
</evidence>